<dbReference type="Gene3D" id="3.30.70.100">
    <property type="match status" value="1"/>
</dbReference>
<evidence type="ECO:0000259" key="1">
    <source>
        <dbReference type="PROSITE" id="PS51725"/>
    </source>
</evidence>
<evidence type="ECO:0000313" key="2">
    <source>
        <dbReference type="EMBL" id="MCT8328857.1"/>
    </source>
</evidence>
<accession>A0ABT2NIX3</accession>
<keyword evidence="2" id="KW-0503">Monooxygenase</keyword>
<dbReference type="EMBL" id="JAOCQF010000001">
    <property type="protein sequence ID" value="MCT8328857.1"/>
    <property type="molecule type" value="Genomic_DNA"/>
</dbReference>
<sequence>MSQVVLTGFLRCRTLEEADRVSLLLPEHVRLTRAEAGCLSFEVFRSMADPACFAVREVFRDRAAFEAHQRRAAGSVWGRATRGIPRDYRISGV</sequence>
<dbReference type="SUPFAM" id="SSF54909">
    <property type="entry name" value="Dimeric alpha+beta barrel"/>
    <property type="match status" value="1"/>
</dbReference>
<dbReference type="Pfam" id="PF03992">
    <property type="entry name" value="ABM"/>
    <property type="match status" value="1"/>
</dbReference>
<proteinExistence type="predicted"/>
<reference evidence="3" key="1">
    <citation type="submission" date="2023-07" db="EMBL/GenBank/DDBJ databases">
        <title>Defluviimonas sediminis sp. nov., isolated from mangrove sediment.</title>
        <authorList>
            <person name="Liu L."/>
            <person name="Li J."/>
            <person name="Huang Y."/>
            <person name="Pan J."/>
            <person name="Li M."/>
        </authorList>
    </citation>
    <scope>NUCLEOTIDE SEQUENCE [LARGE SCALE GENOMIC DNA]</scope>
    <source>
        <strain evidence="3">FT324</strain>
    </source>
</reference>
<keyword evidence="3" id="KW-1185">Reference proteome</keyword>
<protein>
    <submittedName>
        <fullName evidence="2">Antibiotic biosynthesis monooxygenase</fullName>
    </submittedName>
</protein>
<name>A0ABT2NIX3_9RHOB</name>
<dbReference type="InterPro" id="IPR007138">
    <property type="entry name" value="ABM_dom"/>
</dbReference>
<dbReference type="PROSITE" id="PS51725">
    <property type="entry name" value="ABM"/>
    <property type="match status" value="1"/>
</dbReference>
<dbReference type="GO" id="GO:0004497">
    <property type="term" value="F:monooxygenase activity"/>
    <property type="evidence" value="ECO:0007669"/>
    <property type="project" value="UniProtKB-KW"/>
</dbReference>
<dbReference type="RefSeq" id="WP_261494279.1">
    <property type="nucleotide sequence ID" value="NZ_JAOCQF010000001.1"/>
</dbReference>
<dbReference type="Proteomes" id="UP001205601">
    <property type="component" value="Unassembled WGS sequence"/>
</dbReference>
<comment type="caution">
    <text evidence="2">The sequence shown here is derived from an EMBL/GenBank/DDBJ whole genome shotgun (WGS) entry which is preliminary data.</text>
</comment>
<gene>
    <name evidence="2" type="ORF">N5I32_04925</name>
</gene>
<organism evidence="2 3">
    <name type="scientific">Albidovulum sediminis</name>
    <dbReference type="NCBI Taxonomy" id="3066345"/>
    <lineage>
        <taxon>Bacteria</taxon>
        <taxon>Pseudomonadati</taxon>
        <taxon>Pseudomonadota</taxon>
        <taxon>Alphaproteobacteria</taxon>
        <taxon>Rhodobacterales</taxon>
        <taxon>Paracoccaceae</taxon>
        <taxon>Albidovulum</taxon>
    </lineage>
</organism>
<evidence type="ECO:0000313" key="3">
    <source>
        <dbReference type="Proteomes" id="UP001205601"/>
    </source>
</evidence>
<dbReference type="InterPro" id="IPR011008">
    <property type="entry name" value="Dimeric_a/b-barrel"/>
</dbReference>
<keyword evidence="2" id="KW-0560">Oxidoreductase</keyword>
<feature type="domain" description="ABM" evidence="1">
    <location>
        <begin position="4"/>
        <end position="93"/>
    </location>
</feature>